<proteinExistence type="predicted"/>
<feature type="domain" description="Ryanodine receptor Ryr" evidence="1">
    <location>
        <begin position="116"/>
        <end position="193"/>
    </location>
</feature>
<organism evidence="2 3">
    <name type="scientific">Agrobacterium phage Atu_ph07</name>
    <dbReference type="NCBI Taxonomy" id="2024264"/>
    <lineage>
        <taxon>Viruses</taxon>
        <taxon>Duplodnaviria</taxon>
        <taxon>Heunggongvirae</taxon>
        <taxon>Uroviricota</taxon>
        <taxon>Caudoviricetes</taxon>
        <taxon>Polybotosvirus</taxon>
        <taxon>Polybotosvirus Atuph07</taxon>
    </lineage>
</organism>
<evidence type="ECO:0000259" key="1">
    <source>
        <dbReference type="Pfam" id="PF02026"/>
    </source>
</evidence>
<sequence length="217" mass="25120">MTELAHYVELVTDTPLSREDIKGWLETVTNLLPEGLTSSIGSIRQSVGVKNTKLIHRKTTAGKHKYIIPLIRNLTDDEFNTITKYVVSPDGEHFEINTSEVGSQSSRQLPRFSQLITDEQNSKFAEEIAKIQHNNWKDEKSNNGWQYGVTYNPFEKQSPMIKDWKELPTNSKYIDYRLPKEILSIIESYGYSIIPNETLDVILTKYDNRKTFKNFKD</sequence>
<accession>A0A2L0UZV5</accession>
<name>A0A2L0UZV5_9CAUD</name>
<dbReference type="Pfam" id="PF02026">
    <property type="entry name" value="RyR"/>
    <property type="match status" value="1"/>
</dbReference>
<evidence type="ECO:0000313" key="2">
    <source>
        <dbReference type="EMBL" id="AUZ95056.1"/>
    </source>
</evidence>
<dbReference type="GeneID" id="40088287"/>
<keyword evidence="3" id="KW-1185">Reference proteome</keyword>
<reference evidence="2 3" key="1">
    <citation type="submission" date="2017-06" db="EMBL/GenBank/DDBJ databases">
        <authorList>
            <person name="Kim H.J."/>
            <person name="Triplett B.A."/>
        </authorList>
    </citation>
    <scope>NUCLEOTIDE SEQUENCE [LARGE SCALE GENOMIC DNA]</scope>
</reference>
<dbReference type="EMBL" id="MF403008">
    <property type="protein sequence ID" value="AUZ95056.1"/>
    <property type="molecule type" value="Genomic_DNA"/>
</dbReference>
<protein>
    <recommendedName>
        <fullName evidence="1">Ryanodine receptor Ryr domain-containing protein</fullName>
    </recommendedName>
</protein>
<dbReference type="Proteomes" id="UP000223025">
    <property type="component" value="Segment"/>
</dbReference>
<dbReference type="Gene3D" id="1.10.490.160">
    <property type="match status" value="1"/>
</dbReference>
<dbReference type="RefSeq" id="YP_009611949.1">
    <property type="nucleotide sequence ID" value="NC_042013.1"/>
</dbReference>
<dbReference type="KEGG" id="vg:40088287"/>
<dbReference type="InterPro" id="IPR003032">
    <property type="entry name" value="Ryanodine_rcpt"/>
</dbReference>
<evidence type="ECO:0000313" key="3">
    <source>
        <dbReference type="Proteomes" id="UP000223025"/>
    </source>
</evidence>